<dbReference type="SUPFAM" id="SSF50129">
    <property type="entry name" value="GroES-like"/>
    <property type="match status" value="1"/>
</dbReference>
<protein>
    <recommendedName>
        <fullName evidence="1">Enoyl reductase (ER) domain-containing protein</fullName>
    </recommendedName>
</protein>
<dbReference type="InterPro" id="IPR011032">
    <property type="entry name" value="GroES-like_sf"/>
</dbReference>
<dbReference type="Proteomes" id="UP000738349">
    <property type="component" value="Unassembled WGS sequence"/>
</dbReference>
<dbReference type="InterPro" id="IPR036291">
    <property type="entry name" value="NAD(P)-bd_dom_sf"/>
</dbReference>
<dbReference type="CDD" id="cd05289">
    <property type="entry name" value="MDR_like_2"/>
    <property type="match status" value="1"/>
</dbReference>
<dbReference type="AlphaFoldDB" id="A0A9P9JNH0"/>
<sequence length="402" mass="43008">MDRIPEKPVTLQQQMSTTLFRARHQLRRALTSTNTSARLHSTTPVLNTFASHLLTTTRQIMTSHTLPATMKAVLQPDKTSHKLILSDKPVPVPSHPEDVLVKVHATSPCKGELDWALWAPEFIGDDKIPIPGQDLAGTVVTAPADSGFKPGDEVYARIEANRPGAAAEYTLARVSELAIRPKNLSWAETAATPISALTAYQSLFTQGTLDPAALTGDVSAREKNSKLRVLITAGAGGVGSWAVQFARAAGAAATVAVVGTKNIAFAQQLGATETIDYTKQTIGDWVNEDPASREVDLVFDCIGGTSLAQSWYAVKDGGSLVSVCSLPEKSRPEEVKKKVNSLWFVITPLGKDLNVITGLIEAGALKPNIDSVVDLDGFADAWDKVESGRARGKVVVKILNEV</sequence>
<dbReference type="Pfam" id="PF08240">
    <property type="entry name" value="ADH_N"/>
    <property type="match status" value="1"/>
</dbReference>
<dbReference type="InterPro" id="IPR052733">
    <property type="entry name" value="Chloroplast_QOR"/>
</dbReference>
<dbReference type="Gene3D" id="3.40.50.720">
    <property type="entry name" value="NAD(P)-binding Rossmann-like Domain"/>
    <property type="match status" value="1"/>
</dbReference>
<organism evidence="2 3">
    <name type="scientific">Dactylonectria macrodidyma</name>
    <dbReference type="NCBI Taxonomy" id="307937"/>
    <lineage>
        <taxon>Eukaryota</taxon>
        <taxon>Fungi</taxon>
        <taxon>Dikarya</taxon>
        <taxon>Ascomycota</taxon>
        <taxon>Pezizomycotina</taxon>
        <taxon>Sordariomycetes</taxon>
        <taxon>Hypocreomycetidae</taxon>
        <taxon>Hypocreales</taxon>
        <taxon>Nectriaceae</taxon>
        <taxon>Dactylonectria</taxon>
    </lineage>
</organism>
<keyword evidence="3" id="KW-1185">Reference proteome</keyword>
<evidence type="ECO:0000313" key="2">
    <source>
        <dbReference type="EMBL" id="KAH7166523.1"/>
    </source>
</evidence>
<dbReference type="SMART" id="SM00829">
    <property type="entry name" value="PKS_ER"/>
    <property type="match status" value="1"/>
</dbReference>
<dbReference type="OrthoDB" id="3509362at2759"/>
<dbReference type="SUPFAM" id="SSF51735">
    <property type="entry name" value="NAD(P)-binding Rossmann-fold domains"/>
    <property type="match status" value="1"/>
</dbReference>
<dbReference type="InterPro" id="IPR013154">
    <property type="entry name" value="ADH-like_N"/>
</dbReference>
<dbReference type="InterPro" id="IPR020843">
    <property type="entry name" value="ER"/>
</dbReference>
<dbReference type="Gene3D" id="3.90.180.10">
    <property type="entry name" value="Medium-chain alcohol dehydrogenases, catalytic domain"/>
    <property type="match status" value="1"/>
</dbReference>
<evidence type="ECO:0000259" key="1">
    <source>
        <dbReference type="SMART" id="SM00829"/>
    </source>
</evidence>
<dbReference type="PANTHER" id="PTHR44013">
    <property type="entry name" value="ZINC-TYPE ALCOHOL DEHYDROGENASE-LIKE PROTEIN C16A3.02C"/>
    <property type="match status" value="1"/>
</dbReference>
<dbReference type="PANTHER" id="PTHR44013:SF5">
    <property type="entry name" value="OXIDOREDUCTASE, PUTATIVE (AFU_ORTHOLOGUE AFUA_5G01290)-RELATED"/>
    <property type="match status" value="1"/>
</dbReference>
<feature type="domain" description="Enoyl reductase (ER)" evidence="1">
    <location>
        <begin position="78"/>
        <end position="396"/>
    </location>
</feature>
<evidence type="ECO:0000313" key="3">
    <source>
        <dbReference type="Proteomes" id="UP000738349"/>
    </source>
</evidence>
<gene>
    <name evidence="2" type="ORF">EDB81DRAFT_782396</name>
</gene>
<dbReference type="Pfam" id="PF13602">
    <property type="entry name" value="ADH_zinc_N_2"/>
    <property type="match status" value="1"/>
</dbReference>
<dbReference type="GO" id="GO:0016491">
    <property type="term" value="F:oxidoreductase activity"/>
    <property type="evidence" value="ECO:0007669"/>
    <property type="project" value="InterPro"/>
</dbReference>
<dbReference type="EMBL" id="JAGMUV010000003">
    <property type="protein sequence ID" value="KAH7166523.1"/>
    <property type="molecule type" value="Genomic_DNA"/>
</dbReference>
<reference evidence="2" key="1">
    <citation type="journal article" date="2021" name="Nat. Commun.">
        <title>Genetic determinants of endophytism in the Arabidopsis root mycobiome.</title>
        <authorList>
            <person name="Mesny F."/>
            <person name="Miyauchi S."/>
            <person name="Thiergart T."/>
            <person name="Pickel B."/>
            <person name="Atanasova L."/>
            <person name="Karlsson M."/>
            <person name="Huettel B."/>
            <person name="Barry K.W."/>
            <person name="Haridas S."/>
            <person name="Chen C."/>
            <person name="Bauer D."/>
            <person name="Andreopoulos W."/>
            <person name="Pangilinan J."/>
            <person name="LaButti K."/>
            <person name="Riley R."/>
            <person name="Lipzen A."/>
            <person name="Clum A."/>
            <person name="Drula E."/>
            <person name="Henrissat B."/>
            <person name="Kohler A."/>
            <person name="Grigoriev I.V."/>
            <person name="Martin F.M."/>
            <person name="Hacquard S."/>
        </authorList>
    </citation>
    <scope>NUCLEOTIDE SEQUENCE</scope>
    <source>
        <strain evidence="2">MPI-CAGE-AT-0147</strain>
    </source>
</reference>
<comment type="caution">
    <text evidence="2">The sequence shown here is derived from an EMBL/GenBank/DDBJ whole genome shotgun (WGS) entry which is preliminary data.</text>
</comment>
<proteinExistence type="predicted"/>
<accession>A0A9P9JNH0</accession>
<name>A0A9P9JNH0_9HYPO</name>